<dbReference type="InterPro" id="IPR008947">
    <property type="entry name" value="PLipase_C/P1_nuclease_dom_sf"/>
</dbReference>
<dbReference type="InterPro" id="IPR003154">
    <property type="entry name" value="S1/P1nuclease"/>
</dbReference>
<evidence type="ECO:0000256" key="1">
    <source>
        <dbReference type="ARBA" id="ARBA00022722"/>
    </source>
</evidence>
<keyword evidence="1" id="KW-0540">Nuclease</keyword>
<dbReference type="Proteomes" id="UP000559987">
    <property type="component" value="Unassembled WGS sequence"/>
</dbReference>
<keyword evidence="6" id="KW-0325">Glycoprotein</keyword>
<name>A0A839UKS9_9GAMM</name>
<dbReference type="PANTHER" id="PTHR33146">
    <property type="entry name" value="ENDONUCLEASE 4"/>
    <property type="match status" value="1"/>
</dbReference>
<comment type="caution">
    <text evidence="8">The sequence shown here is derived from an EMBL/GenBank/DDBJ whole genome shotgun (WGS) entry which is preliminary data.</text>
</comment>
<dbReference type="GO" id="GO:0016788">
    <property type="term" value="F:hydrolase activity, acting on ester bonds"/>
    <property type="evidence" value="ECO:0007669"/>
    <property type="project" value="InterPro"/>
</dbReference>
<dbReference type="GO" id="GO:0006308">
    <property type="term" value="P:DNA catabolic process"/>
    <property type="evidence" value="ECO:0007669"/>
    <property type="project" value="InterPro"/>
</dbReference>
<proteinExistence type="predicted"/>
<evidence type="ECO:0000256" key="4">
    <source>
        <dbReference type="ARBA" id="ARBA00022801"/>
    </source>
</evidence>
<feature type="signal peptide" evidence="7">
    <location>
        <begin position="1"/>
        <end position="22"/>
    </location>
</feature>
<dbReference type="GO" id="GO:0046872">
    <property type="term" value="F:metal ion binding"/>
    <property type="evidence" value="ECO:0007669"/>
    <property type="project" value="UniProtKB-KW"/>
</dbReference>
<dbReference type="RefSeq" id="WP_183907696.1">
    <property type="nucleotide sequence ID" value="NZ_JACHXZ010000001.1"/>
</dbReference>
<dbReference type="PANTHER" id="PTHR33146:SF26">
    <property type="entry name" value="ENDONUCLEASE 4"/>
    <property type="match status" value="1"/>
</dbReference>
<feature type="chain" id="PRO_5032553153" description="S1/P1 Nuclease" evidence="7">
    <location>
        <begin position="23"/>
        <end position="265"/>
    </location>
</feature>
<evidence type="ECO:0000313" key="8">
    <source>
        <dbReference type="EMBL" id="MBB3167189.1"/>
    </source>
</evidence>
<evidence type="ECO:0000256" key="6">
    <source>
        <dbReference type="ARBA" id="ARBA00023180"/>
    </source>
</evidence>
<dbReference type="SUPFAM" id="SSF48537">
    <property type="entry name" value="Phospholipase C/P1 nuclease"/>
    <property type="match status" value="1"/>
</dbReference>
<dbReference type="AlphaFoldDB" id="A0A839UKS9"/>
<dbReference type="EMBL" id="JACHXZ010000001">
    <property type="protein sequence ID" value="MBB3167189.1"/>
    <property type="molecule type" value="Genomic_DNA"/>
</dbReference>
<evidence type="ECO:0000256" key="3">
    <source>
        <dbReference type="ARBA" id="ARBA00022759"/>
    </source>
</evidence>
<reference evidence="8 9" key="1">
    <citation type="submission" date="2020-08" db="EMBL/GenBank/DDBJ databases">
        <title>Genomic Encyclopedia of Type Strains, Phase III (KMG-III): the genomes of soil and plant-associated and newly described type strains.</title>
        <authorList>
            <person name="Whitman W."/>
        </authorList>
    </citation>
    <scope>NUCLEOTIDE SEQUENCE [LARGE SCALE GENOMIC DNA]</scope>
    <source>
        <strain evidence="8 9">CECT 8571</strain>
    </source>
</reference>
<evidence type="ECO:0000256" key="2">
    <source>
        <dbReference type="ARBA" id="ARBA00022723"/>
    </source>
</evidence>
<organism evidence="8 9">
    <name type="scientific">Simiduia aestuariiviva</name>
    <dbReference type="NCBI Taxonomy" id="1510459"/>
    <lineage>
        <taxon>Bacteria</taxon>
        <taxon>Pseudomonadati</taxon>
        <taxon>Pseudomonadota</taxon>
        <taxon>Gammaproteobacteria</taxon>
        <taxon>Cellvibrionales</taxon>
        <taxon>Cellvibrionaceae</taxon>
        <taxon>Simiduia</taxon>
    </lineage>
</organism>
<accession>A0A839UKS9</accession>
<keyword evidence="3" id="KW-0255">Endonuclease</keyword>
<sequence>MKLGFILPLAIVLSGFATHALALGANGHRIVAQLAEYHLTPEARAAVNEITRGQPLAQLSTWPDFLYSDSTWTRATPWHFVTIRDEFTVDNYPREKAGDVLQALPKFEAVLRDRSASAEAKWQALAFFTHFVGDVHQPLHVGNGDDLGGNTVKLLWQGAPSNLHKVWDTEMIQLEQLSYTEYTVFLDTITPEQIGRWQSASYGEWAAESKALRAQVYDFGDQKGADIALSWDYNFRNKATINLRMQQAGIRLAGKLNAIFAARKN</sequence>
<evidence type="ECO:0000256" key="5">
    <source>
        <dbReference type="ARBA" id="ARBA00023157"/>
    </source>
</evidence>
<dbReference type="GO" id="GO:0003676">
    <property type="term" value="F:nucleic acid binding"/>
    <property type="evidence" value="ECO:0007669"/>
    <property type="project" value="InterPro"/>
</dbReference>
<dbReference type="GO" id="GO:0004519">
    <property type="term" value="F:endonuclease activity"/>
    <property type="evidence" value="ECO:0007669"/>
    <property type="project" value="UniProtKB-KW"/>
</dbReference>
<keyword evidence="9" id="KW-1185">Reference proteome</keyword>
<protein>
    <recommendedName>
        <fullName evidence="10">S1/P1 Nuclease</fullName>
    </recommendedName>
</protein>
<keyword evidence="2" id="KW-0479">Metal-binding</keyword>
<evidence type="ECO:0000256" key="7">
    <source>
        <dbReference type="SAM" id="SignalP"/>
    </source>
</evidence>
<dbReference type="CDD" id="cd11010">
    <property type="entry name" value="S1-P1_nuclease"/>
    <property type="match status" value="1"/>
</dbReference>
<dbReference type="Pfam" id="PF02265">
    <property type="entry name" value="S1-P1_nuclease"/>
    <property type="match status" value="1"/>
</dbReference>
<keyword evidence="5" id="KW-1015">Disulfide bond</keyword>
<dbReference type="Gene3D" id="1.10.575.10">
    <property type="entry name" value="P1 Nuclease"/>
    <property type="match status" value="1"/>
</dbReference>
<gene>
    <name evidence="8" type="ORF">FHS30_000365</name>
</gene>
<keyword evidence="4" id="KW-0378">Hydrolase</keyword>
<evidence type="ECO:0008006" key="10">
    <source>
        <dbReference type="Google" id="ProtNLM"/>
    </source>
</evidence>
<keyword evidence="7" id="KW-0732">Signal</keyword>
<evidence type="ECO:0000313" key="9">
    <source>
        <dbReference type="Proteomes" id="UP000559987"/>
    </source>
</evidence>